<dbReference type="InterPro" id="IPR036942">
    <property type="entry name" value="Beta-barrel_TonB_sf"/>
</dbReference>
<reference evidence="4" key="1">
    <citation type="journal article" date="2014" name="Front. Microbiol.">
        <title>High frequency of phylogenetically diverse reductive dehalogenase-homologous genes in deep subseafloor sedimentary metagenomes.</title>
        <authorList>
            <person name="Kawai M."/>
            <person name="Futagami T."/>
            <person name="Toyoda A."/>
            <person name="Takaki Y."/>
            <person name="Nishi S."/>
            <person name="Hori S."/>
            <person name="Arai W."/>
            <person name="Tsubouchi T."/>
            <person name="Morono Y."/>
            <person name="Uchiyama I."/>
            <person name="Ito T."/>
            <person name="Fujiyama A."/>
            <person name="Inagaki F."/>
            <person name="Takami H."/>
        </authorList>
    </citation>
    <scope>NUCLEOTIDE SEQUENCE</scope>
    <source>
        <strain evidence="4">Expedition CK06-06</strain>
    </source>
</reference>
<comment type="caution">
    <text evidence="4">The sequence shown here is derived from an EMBL/GenBank/DDBJ whole genome shotgun (WGS) entry which is preliminary data.</text>
</comment>
<sequence>MNTGKFTFTGAELGINARFSTKLTSNLFFTYLDPREKTKGRPGHKWDLSLRFEDKALFASLQAQYITNYFGADHSQNPLPSYLLLNARAAVELSRFINIFLDINNILGTDYLIYLDLPGLGSGSYPMPERNISLG</sequence>
<dbReference type="GO" id="GO:0009279">
    <property type="term" value="C:cell outer membrane"/>
    <property type="evidence" value="ECO:0007669"/>
    <property type="project" value="UniProtKB-SubCell"/>
</dbReference>
<dbReference type="Gene3D" id="2.40.170.20">
    <property type="entry name" value="TonB-dependent receptor, beta-barrel domain"/>
    <property type="match status" value="1"/>
</dbReference>
<name>X0UYW4_9ZZZZ</name>
<dbReference type="EMBL" id="BARS01028655">
    <property type="protein sequence ID" value="GAG11019.1"/>
    <property type="molecule type" value="Genomic_DNA"/>
</dbReference>
<evidence type="ECO:0000256" key="2">
    <source>
        <dbReference type="ARBA" id="ARBA00023136"/>
    </source>
</evidence>
<proteinExistence type="predicted"/>
<organism evidence="4">
    <name type="scientific">marine sediment metagenome</name>
    <dbReference type="NCBI Taxonomy" id="412755"/>
    <lineage>
        <taxon>unclassified sequences</taxon>
        <taxon>metagenomes</taxon>
        <taxon>ecological metagenomes</taxon>
    </lineage>
</organism>
<feature type="non-terminal residue" evidence="4">
    <location>
        <position position="135"/>
    </location>
</feature>
<keyword evidence="2" id="KW-0472">Membrane</keyword>
<evidence type="ECO:0000256" key="1">
    <source>
        <dbReference type="ARBA" id="ARBA00004442"/>
    </source>
</evidence>
<evidence type="ECO:0000313" key="4">
    <source>
        <dbReference type="EMBL" id="GAG11019.1"/>
    </source>
</evidence>
<dbReference type="SUPFAM" id="SSF56935">
    <property type="entry name" value="Porins"/>
    <property type="match status" value="1"/>
</dbReference>
<gene>
    <name evidence="4" type="ORF">S01H1_44890</name>
</gene>
<evidence type="ECO:0000256" key="3">
    <source>
        <dbReference type="ARBA" id="ARBA00023237"/>
    </source>
</evidence>
<comment type="subcellular location">
    <subcellularLocation>
        <location evidence="1">Cell outer membrane</location>
    </subcellularLocation>
</comment>
<accession>X0UYW4</accession>
<protein>
    <submittedName>
        <fullName evidence="4">Uncharacterized protein</fullName>
    </submittedName>
</protein>
<keyword evidence="3" id="KW-0998">Cell outer membrane</keyword>
<dbReference type="AlphaFoldDB" id="X0UYW4"/>